<keyword evidence="1" id="KW-0472">Membrane</keyword>
<dbReference type="RefSeq" id="WP_289503799.1">
    <property type="nucleotide sequence ID" value="NZ_CP116805.1"/>
</dbReference>
<evidence type="ECO:0000313" key="3">
    <source>
        <dbReference type="Proteomes" id="UP001217500"/>
    </source>
</evidence>
<dbReference type="KEGG" id="gso:PH603_16195"/>
<name>A0AAE9XTL0_9PROT</name>
<keyword evidence="3" id="KW-1185">Reference proteome</keyword>
<keyword evidence="1" id="KW-1133">Transmembrane helix</keyword>
<reference evidence="2" key="1">
    <citation type="submission" date="2023-01" db="EMBL/GenBank/DDBJ databases">
        <title>The genome sequence of Kordiimonadaceae bacterium 6D33.</title>
        <authorList>
            <person name="Liu Y."/>
        </authorList>
    </citation>
    <scope>NUCLEOTIDE SEQUENCE</scope>
    <source>
        <strain evidence="2">6D33</strain>
    </source>
</reference>
<gene>
    <name evidence="2" type="ORF">PH603_16195</name>
</gene>
<accession>A0AAE9XTL0</accession>
<protein>
    <submittedName>
        <fullName evidence="2">Uncharacterized protein</fullName>
    </submittedName>
</protein>
<dbReference type="EMBL" id="CP116805">
    <property type="protein sequence ID" value="WCL54080.1"/>
    <property type="molecule type" value="Genomic_DNA"/>
</dbReference>
<organism evidence="2 3">
    <name type="scientific">Gimibacter soli</name>
    <dbReference type="NCBI Taxonomy" id="3024400"/>
    <lineage>
        <taxon>Bacteria</taxon>
        <taxon>Pseudomonadati</taxon>
        <taxon>Pseudomonadota</taxon>
        <taxon>Alphaproteobacteria</taxon>
        <taxon>Kordiimonadales</taxon>
        <taxon>Temperatibacteraceae</taxon>
        <taxon>Gimibacter</taxon>
    </lineage>
</organism>
<dbReference type="Proteomes" id="UP001217500">
    <property type="component" value="Chromosome"/>
</dbReference>
<feature type="transmembrane region" description="Helical" evidence="1">
    <location>
        <begin position="49"/>
        <end position="66"/>
    </location>
</feature>
<evidence type="ECO:0000256" key="1">
    <source>
        <dbReference type="SAM" id="Phobius"/>
    </source>
</evidence>
<proteinExistence type="predicted"/>
<evidence type="ECO:0000313" key="2">
    <source>
        <dbReference type="EMBL" id="WCL54080.1"/>
    </source>
</evidence>
<dbReference type="AlphaFoldDB" id="A0AAE9XTL0"/>
<keyword evidence="1" id="KW-0812">Transmembrane</keyword>
<sequence length="156" mass="17238">MTVTLHAKVSYLKRRLVIAALLTLAALAFAADLFLSLAGFGDPADPPNGASYLFAVLFALLLVFLFRSARDAFLVRTDYLVLTEAGAELRLPTRRKLGWDEVEKVILYNEGMGRIRINRKPGGGIDILMQDLSEAPDDIRLKLAEASRVFGFELLV</sequence>